<keyword evidence="8" id="KW-1185">Reference proteome</keyword>
<dbReference type="InterPro" id="IPR017685">
    <property type="entry name" value="ArgP"/>
</dbReference>
<dbReference type="Proteomes" id="UP000611640">
    <property type="component" value="Chromosome"/>
</dbReference>
<reference evidence="7 8" key="1">
    <citation type="submission" date="2020-08" db="EMBL/GenBank/DDBJ databases">
        <title>Whole genome shotgun sequence of Actinocatenispora thailandica NBRC 105041.</title>
        <authorList>
            <person name="Komaki H."/>
            <person name="Tamura T."/>
        </authorList>
    </citation>
    <scope>NUCLEOTIDE SEQUENCE [LARGE SCALE GENOMIC DNA]</scope>
    <source>
        <strain evidence="7 8">NBRC 105041</strain>
    </source>
</reference>
<evidence type="ECO:0000256" key="4">
    <source>
        <dbReference type="ARBA" id="ARBA00023159"/>
    </source>
</evidence>
<dbReference type="PANTHER" id="PTHR30579">
    <property type="entry name" value="TRANSCRIPTIONAL REGULATOR"/>
    <property type="match status" value="1"/>
</dbReference>
<dbReference type="InterPro" id="IPR050176">
    <property type="entry name" value="LTTR"/>
</dbReference>
<dbReference type="NCBIfam" id="NF009888">
    <property type="entry name" value="PRK13348.1"/>
    <property type="match status" value="1"/>
</dbReference>
<dbReference type="PROSITE" id="PS50931">
    <property type="entry name" value="HTH_LYSR"/>
    <property type="match status" value="1"/>
</dbReference>
<feature type="domain" description="HTH lysR-type" evidence="6">
    <location>
        <begin position="3"/>
        <end position="59"/>
    </location>
</feature>
<sequence length="297" mass="32373">MQVDLPQLRALVAAVDEGSFDAAARALHVTPSAVSQRIKALETAAGRVLLLRGKPVTVTDAGQAYLRLARQIEALTADAVAADRAAGEPPVVALAVNGDSLGTWVLPALAPLADEIRFDLRREDQDHSAALLRQGVVMGAITTAAQPVQGCTVTRLGTMRYRPMASPAFVRRWFADGASVDALAAAPVLTFDRRDDLQDAYLRRRTRRRLDPPRHYIPATADFGTAVLLGMGWGMLPDQQLRAERRRGQLVEFDPGAHLDVVLNWQQWTLHTEALDRTAAAIRTAAADQLSQPRRTR</sequence>
<evidence type="ECO:0000313" key="7">
    <source>
        <dbReference type="EMBL" id="BCJ33174.1"/>
    </source>
</evidence>
<evidence type="ECO:0000256" key="5">
    <source>
        <dbReference type="ARBA" id="ARBA00023163"/>
    </source>
</evidence>
<dbReference type="Pfam" id="PF03466">
    <property type="entry name" value="LysR_substrate"/>
    <property type="match status" value="1"/>
</dbReference>
<dbReference type="InterPro" id="IPR000847">
    <property type="entry name" value="LysR_HTH_N"/>
</dbReference>
<dbReference type="KEGG" id="atl:Athai_06770"/>
<accession>A0A7R7DK67</accession>
<comment type="similarity">
    <text evidence="1">Belongs to the LysR transcriptional regulatory family.</text>
</comment>
<keyword evidence="5" id="KW-0804">Transcription</keyword>
<evidence type="ECO:0000256" key="3">
    <source>
        <dbReference type="ARBA" id="ARBA00023125"/>
    </source>
</evidence>
<evidence type="ECO:0000259" key="6">
    <source>
        <dbReference type="PROSITE" id="PS50931"/>
    </source>
</evidence>
<name>A0A7R7DK67_9ACTN</name>
<dbReference type="InterPro" id="IPR036388">
    <property type="entry name" value="WH-like_DNA-bd_sf"/>
</dbReference>
<gene>
    <name evidence="7" type="ORF">Athai_06770</name>
</gene>
<dbReference type="GO" id="GO:0003700">
    <property type="term" value="F:DNA-binding transcription factor activity"/>
    <property type="evidence" value="ECO:0007669"/>
    <property type="project" value="InterPro"/>
</dbReference>
<dbReference type="NCBIfam" id="TIGR03298">
    <property type="entry name" value="argP"/>
    <property type="match status" value="1"/>
</dbReference>
<dbReference type="GO" id="GO:0003677">
    <property type="term" value="F:DNA binding"/>
    <property type="evidence" value="ECO:0007669"/>
    <property type="project" value="UniProtKB-KW"/>
</dbReference>
<protein>
    <submittedName>
        <fullName evidence="7">Transcriptional regulator ArgP</fullName>
    </submittedName>
</protein>
<dbReference type="PANTHER" id="PTHR30579:SF2">
    <property type="entry name" value="HTH-TYPE TRANSCRIPTIONAL REGULATOR ARGP"/>
    <property type="match status" value="1"/>
</dbReference>
<dbReference type="Gene3D" id="3.40.190.290">
    <property type="match status" value="1"/>
</dbReference>
<dbReference type="AlphaFoldDB" id="A0A7R7DK67"/>
<organism evidence="7 8">
    <name type="scientific">Actinocatenispora thailandica</name>
    <dbReference type="NCBI Taxonomy" id="227318"/>
    <lineage>
        <taxon>Bacteria</taxon>
        <taxon>Bacillati</taxon>
        <taxon>Actinomycetota</taxon>
        <taxon>Actinomycetes</taxon>
        <taxon>Micromonosporales</taxon>
        <taxon>Micromonosporaceae</taxon>
        <taxon>Actinocatenispora</taxon>
    </lineage>
</organism>
<dbReference type="SUPFAM" id="SSF53850">
    <property type="entry name" value="Periplasmic binding protein-like II"/>
    <property type="match status" value="1"/>
</dbReference>
<dbReference type="Pfam" id="PF00126">
    <property type="entry name" value="HTH_1"/>
    <property type="match status" value="1"/>
</dbReference>
<dbReference type="InterPro" id="IPR036390">
    <property type="entry name" value="WH_DNA-bd_sf"/>
</dbReference>
<dbReference type="NCBIfam" id="NF002964">
    <property type="entry name" value="PRK03635.1"/>
    <property type="match status" value="1"/>
</dbReference>
<evidence type="ECO:0000256" key="1">
    <source>
        <dbReference type="ARBA" id="ARBA00009437"/>
    </source>
</evidence>
<keyword evidence="4" id="KW-0010">Activator</keyword>
<dbReference type="Gene3D" id="1.10.10.10">
    <property type="entry name" value="Winged helix-like DNA-binding domain superfamily/Winged helix DNA-binding domain"/>
    <property type="match status" value="1"/>
</dbReference>
<dbReference type="SUPFAM" id="SSF46785">
    <property type="entry name" value="Winged helix' DNA-binding domain"/>
    <property type="match status" value="1"/>
</dbReference>
<keyword evidence="3" id="KW-0238">DNA-binding</keyword>
<proteinExistence type="inferred from homology"/>
<dbReference type="InterPro" id="IPR005119">
    <property type="entry name" value="LysR_subst-bd"/>
</dbReference>
<evidence type="ECO:0000313" key="8">
    <source>
        <dbReference type="Proteomes" id="UP000611640"/>
    </source>
</evidence>
<dbReference type="EMBL" id="AP023355">
    <property type="protein sequence ID" value="BCJ33174.1"/>
    <property type="molecule type" value="Genomic_DNA"/>
</dbReference>
<keyword evidence="2" id="KW-0805">Transcription regulation</keyword>
<evidence type="ECO:0000256" key="2">
    <source>
        <dbReference type="ARBA" id="ARBA00023015"/>
    </source>
</evidence>
<dbReference type="RefSeq" id="WP_203960106.1">
    <property type="nucleotide sequence ID" value="NZ_AP023355.1"/>
</dbReference>